<evidence type="ECO:0000313" key="1">
    <source>
        <dbReference type="EMBL" id="KAK4433587.1"/>
    </source>
</evidence>
<comment type="caution">
    <text evidence="1">The sequence shown here is derived from an EMBL/GenBank/DDBJ whole genome shotgun (WGS) entry which is preliminary data.</text>
</comment>
<gene>
    <name evidence="1" type="ORF">Salat_1121100</name>
</gene>
<keyword evidence="2" id="KW-1185">Reference proteome</keyword>
<dbReference type="EMBL" id="JACGWO010000003">
    <property type="protein sequence ID" value="KAK4433587.1"/>
    <property type="molecule type" value="Genomic_DNA"/>
</dbReference>
<sequence>MTVDIPPPPARDPPCLNDVLASADAATGRVSSDSRFPTPAPRVSACNFSSSTTAANSRDLSYSRVFTPPTASSSPPHSLATFAISSPASHGLSPVTCLTSKAKPDRDFSTSTPAMAAAAAAMNGGSFLEALNCAPPPVPGCKSNLREANLLSKQPAPLPCMAALPWAPLPPAFCWTIGIFHWERTYPFGAAAAAKNGQICSSL</sequence>
<name>A0AAE1YP31_9LAMI</name>
<evidence type="ECO:0000313" key="2">
    <source>
        <dbReference type="Proteomes" id="UP001293254"/>
    </source>
</evidence>
<dbReference type="AlphaFoldDB" id="A0AAE1YP31"/>
<dbReference type="Proteomes" id="UP001293254">
    <property type="component" value="Unassembled WGS sequence"/>
</dbReference>
<organism evidence="1 2">
    <name type="scientific">Sesamum alatum</name>
    <dbReference type="NCBI Taxonomy" id="300844"/>
    <lineage>
        <taxon>Eukaryota</taxon>
        <taxon>Viridiplantae</taxon>
        <taxon>Streptophyta</taxon>
        <taxon>Embryophyta</taxon>
        <taxon>Tracheophyta</taxon>
        <taxon>Spermatophyta</taxon>
        <taxon>Magnoliopsida</taxon>
        <taxon>eudicotyledons</taxon>
        <taxon>Gunneridae</taxon>
        <taxon>Pentapetalae</taxon>
        <taxon>asterids</taxon>
        <taxon>lamiids</taxon>
        <taxon>Lamiales</taxon>
        <taxon>Pedaliaceae</taxon>
        <taxon>Sesamum</taxon>
    </lineage>
</organism>
<reference evidence="1" key="2">
    <citation type="journal article" date="2024" name="Plant">
        <title>Genomic evolution and insights into agronomic trait innovations of Sesamum species.</title>
        <authorList>
            <person name="Miao H."/>
            <person name="Wang L."/>
            <person name="Qu L."/>
            <person name="Liu H."/>
            <person name="Sun Y."/>
            <person name="Le M."/>
            <person name="Wang Q."/>
            <person name="Wei S."/>
            <person name="Zheng Y."/>
            <person name="Lin W."/>
            <person name="Duan Y."/>
            <person name="Cao H."/>
            <person name="Xiong S."/>
            <person name="Wang X."/>
            <person name="Wei L."/>
            <person name="Li C."/>
            <person name="Ma Q."/>
            <person name="Ju M."/>
            <person name="Zhao R."/>
            <person name="Li G."/>
            <person name="Mu C."/>
            <person name="Tian Q."/>
            <person name="Mei H."/>
            <person name="Zhang T."/>
            <person name="Gao T."/>
            <person name="Zhang H."/>
        </authorList>
    </citation>
    <scope>NUCLEOTIDE SEQUENCE</scope>
    <source>
        <strain evidence="1">3651</strain>
    </source>
</reference>
<protein>
    <submittedName>
        <fullName evidence="1">Uncharacterized protein</fullName>
    </submittedName>
</protein>
<proteinExistence type="predicted"/>
<accession>A0AAE1YP31</accession>
<reference evidence="1" key="1">
    <citation type="submission" date="2020-06" db="EMBL/GenBank/DDBJ databases">
        <authorList>
            <person name="Li T."/>
            <person name="Hu X."/>
            <person name="Zhang T."/>
            <person name="Song X."/>
            <person name="Zhang H."/>
            <person name="Dai N."/>
            <person name="Sheng W."/>
            <person name="Hou X."/>
            <person name="Wei L."/>
        </authorList>
    </citation>
    <scope>NUCLEOTIDE SEQUENCE</scope>
    <source>
        <strain evidence="1">3651</strain>
        <tissue evidence="1">Leaf</tissue>
    </source>
</reference>